<dbReference type="EMBL" id="UZAN01045094">
    <property type="protein sequence ID" value="VDP82059.1"/>
    <property type="molecule type" value="Genomic_DNA"/>
</dbReference>
<dbReference type="AlphaFoldDB" id="A0A183ALG3"/>
<dbReference type="GO" id="GO:0016020">
    <property type="term" value="C:membrane"/>
    <property type="evidence" value="ECO:0007669"/>
    <property type="project" value="InterPro"/>
</dbReference>
<dbReference type="OrthoDB" id="296793at2759"/>
<sequence>MHSDPITSAQLRVFLVPHGISADSFCGLAQDCVAMCVQSLVSASTAISARRTTVDGQLFLIKHLLILREQTAPFNVEFAVKETSLDFSNYKDAAIGLWIQRGTGLFSLNRGNTLLRLLLETPHVIETEVDSRRQLDVQLKVTCEAFIEDTVKRLSGELPEFLVKTDLVLSAPGARLEDQAFAHPGAVRDLVSNAHRILCTALGRVTKSHTASDPPETGSDTARPVSLWHALHTYLANPDTEAILLRRIRNGVLAYWRTLYQLVLSQYNEEDRMIIACPTESQVRYDLNGLKMNTH</sequence>
<gene>
    <name evidence="2" type="ORF">ECPE_LOCUS7798</name>
</gene>
<dbReference type="InterPro" id="IPR048685">
    <property type="entry name" value="COG3_C"/>
</dbReference>
<organism evidence="4">
    <name type="scientific">Echinostoma caproni</name>
    <dbReference type="NCBI Taxonomy" id="27848"/>
    <lineage>
        <taxon>Eukaryota</taxon>
        <taxon>Metazoa</taxon>
        <taxon>Spiralia</taxon>
        <taxon>Lophotrochozoa</taxon>
        <taxon>Platyhelminthes</taxon>
        <taxon>Trematoda</taxon>
        <taxon>Digenea</taxon>
        <taxon>Plagiorchiida</taxon>
        <taxon>Echinostomata</taxon>
        <taxon>Echinostomatoidea</taxon>
        <taxon>Echinostomatidae</taxon>
        <taxon>Echinostoma</taxon>
    </lineage>
</organism>
<dbReference type="Proteomes" id="UP000272942">
    <property type="component" value="Unassembled WGS sequence"/>
</dbReference>
<name>A0A183ALG3_9TREM</name>
<keyword evidence="3" id="KW-1185">Reference proteome</keyword>
<dbReference type="GO" id="GO:0007030">
    <property type="term" value="P:Golgi organization"/>
    <property type="evidence" value="ECO:0007669"/>
    <property type="project" value="TreeGrafter"/>
</dbReference>
<proteinExistence type="predicted"/>
<accession>A0A183ALG3</accession>
<reference evidence="4" key="1">
    <citation type="submission" date="2016-06" db="UniProtKB">
        <authorList>
            <consortium name="WormBaseParasite"/>
        </authorList>
    </citation>
    <scope>IDENTIFICATION</scope>
</reference>
<dbReference type="GO" id="GO:0005801">
    <property type="term" value="C:cis-Golgi network"/>
    <property type="evidence" value="ECO:0007669"/>
    <property type="project" value="InterPro"/>
</dbReference>
<dbReference type="PANTHER" id="PTHR13302">
    <property type="entry name" value="CONSERVED OLIGOMERIC GOLGI COMPLEX COMPONENT 3"/>
    <property type="match status" value="1"/>
</dbReference>
<dbReference type="InterPro" id="IPR007265">
    <property type="entry name" value="COG_su3"/>
</dbReference>
<evidence type="ECO:0000259" key="1">
    <source>
        <dbReference type="Pfam" id="PF20671"/>
    </source>
</evidence>
<reference evidence="2 3" key="2">
    <citation type="submission" date="2018-11" db="EMBL/GenBank/DDBJ databases">
        <authorList>
            <consortium name="Pathogen Informatics"/>
        </authorList>
    </citation>
    <scope>NUCLEOTIDE SEQUENCE [LARGE SCALE GENOMIC DNA]</scope>
    <source>
        <strain evidence="2 3">Egypt</strain>
    </source>
</reference>
<dbReference type="WBParaSite" id="ECPE_0000781701-mRNA-1">
    <property type="protein sequence ID" value="ECPE_0000781701-mRNA-1"/>
    <property type="gene ID" value="ECPE_0000781701"/>
</dbReference>
<dbReference type="Pfam" id="PF20671">
    <property type="entry name" value="COG3_C"/>
    <property type="match status" value="1"/>
</dbReference>
<evidence type="ECO:0000313" key="4">
    <source>
        <dbReference type="WBParaSite" id="ECPE_0000781701-mRNA-1"/>
    </source>
</evidence>
<evidence type="ECO:0000313" key="2">
    <source>
        <dbReference type="EMBL" id="VDP82059.1"/>
    </source>
</evidence>
<dbReference type="GO" id="GO:0017119">
    <property type="term" value="C:Golgi transport complex"/>
    <property type="evidence" value="ECO:0007669"/>
    <property type="project" value="TreeGrafter"/>
</dbReference>
<evidence type="ECO:0000313" key="3">
    <source>
        <dbReference type="Proteomes" id="UP000272942"/>
    </source>
</evidence>
<dbReference type="GO" id="GO:0006886">
    <property type="term" value="P:intracellular protein transport"/>
    <property type="evidence" value="ECO:0007669"/>
    <property type="project" value="InterPro"/>
</dbReference>
<dbReference type="PANTHER" id="PTHR13302:SF8">
    <property type="entry name" value="CONSERVED OLIGOMERIC GOLGI COMPLEX SUBUNIT 3"/>
    <property type="match status" value="1"/>
</dbReference>
<feature type="domain" description="Conserved oligomeric Golgi complex subunit 3 C-terminal" evidence="1">
    <location>
        <begin position="21"/>
        <end position="89"/>
    </location>
</feature>
<protein>
    <submittedName>
        <fullName evidence="4">Conserved oligomeric Golgi complex subunit 3</fullName>
    </submittedName>
</protein>
<dbReference type="GO" id="GO:0006891">
    <property type="term" value="P:intra-Golgi vesicle-mediated transport"/>
    <property type="evidence" value="ECO:0007669"/>
    <property type="project" value="TreeGrafter"/>
</dbReference>